<dbReference type="PANTHER" id="PTHR46368:SF7">
    <property type="entry name" value="GFO_IDH_MOCA-LIKE OXIDOREDUCTASE N-TERMINAL DOMAIN-CONTAINING PROTEIN"/>
    <property type="match status" value="1"/>
</dbReference>
<evidence type="ECO:0000259" key="1">
    <source>
        <dbReference type="Pfam" id="PF01408"/>
    </source>
</evidence>
<accession>A0A8X8WS88</accession>
<dbReference type="Pfam" id="PF01408">
    <property type="entry name" value="GFO_IDH_MocA"/>
    <property type="match status" value="1"/>
</dbReference>
<dbReference type="GO" id="GO:0000166">
    <property type="term" value="F:nucleotide binding"/>
    <property type="evidence" value="ECO:0007669"/>
    <property type="project" value="InterPro"/>
</dbReference>
<dbReference type="AlphaFoldDB" id="A0A8X8WS88"/>
<dbReference type="InterPro" id="IPR036291">
    <property type="entry name" value="NAD(P)-bd_dom_sf"/>
</dbReference>
<dbReference type="Gene3D" id="3.40.50.720">
    <property type="entry name" value="NAD(P)-binding Rossmann-like Domain"/>
    <property type="match status" value="1"/>
</dbReference>
<dbReference type="SUPFAM" id="SSF51735">
    <property type="entry name" value="NAD(P)-binding Rossmann-fold domains"/>
    <property type="match status" value="1"/>
</dbReference>
<sequence length="391" mass="42956">MAEKQDPIRFGIMGCTEIATTANCWTTLLDAVYMPLSTTLHLKWALMAAQKGKHLLLEKPTALDVKVLDEMLESCGRNGLQFMDGSMWYHHLRTAKMKELLSDSHVFGQLDALGALSDAGWYCIGAILWSMNQKLPTTVTALPNTVKNSAGVILTCSASMLWDEEETVATFFCSFLAHETMCLAVSASNGTLNVDDFIIPYEETAAGFSYTLGAKFANLHIGWNMKPQHVRLETKLPQEALMIQEFSGLVKGVKYLGARPDTRWAETSRCTQLVMDAVKNSIDYGYKAIKMHLNGDPCRGRGARAAYLSEKTPILTARFASKLHGNALGEGAVVRIGGSFVLPLVLDEENPTESAPASWLDLKVSDRSREIEPELGSIRLLLSSIDMLIAS</sequence>
<dbReference type="SUPFAM" id="SSF55347">
    <property type="entry name" value="Glyceraldehyde-3-phosphate dehydrogenase-like, C-terminal domain"/>
    <property type="match status" value="1"/>
</dbReference>
<dbReference type="PANTHER" id="PTHR46368">
    <property type="match status" value="1"/>
</dbReference>
<dbReference type="InterPro" id="IPR000683">
    <property type="entry name" value="Gfo/Idh/MocA-like_OxRdtase_N"/>
</dbReference>
<dbReference type="Gene3D" id="3.30.360.10">
    <property type="entry name" value="Dihydrodipicolinate Reductase, domain 2"/>
    <property type="match status" value="1"/>
</dbReference>
<organism evidence="2">
    <name type="scientific">Salvia splendens</name>
    <name type="common">Scarlet sage</name>
    <dbReference type="NCBI Taxonomy" id="180675"/>
    <lineage>
        <taxon>Eukaryota</taxon>
        <taxon>Viridiplantae</taxon>
        <taxon>Streptophyta</taxon>
        <taxon>Embryophyta</taxon>
        <taxon>Tracheophyta</taxon>
        <taxon>Spermatophyta</taxon>
        <taxon>Magnoliopsida</taxon>
        <taxon>eudicotyledons</taxon>
        <taxon>Gunneridae</taxon>
        <taxon>Pentapetalae</taxon>
        <taxon>asterids</taxon>
        <taxon>lamiids</taxon>
        <taxon>Lamiales</taxon>
        <taxon>Lamiaceae</taxon>
        <taxon>Nepetoideae</taxon>
        <taxon>Mentheae</taxon>
        <taxon>Salviinae</taxon>
        <taxon>Salvia</taxon>
        <taxon>Salvia subgen. Calosphace</taxon>
        <taxon>core Calosphace</taxon>
    </lineage>
</organism>
<keyword evidence="3" id="KW-1185">Reference proteome</keyword>
<gene>
    <name evidence="2" type="ORF">SASPL_141299</name>
</gene>
<dbReference type="Proteomes" id="UP000298416">
    <property type="component" value="Unassembled WGS sequence"/>
</dbReference>
<proteinExistence type="predicted"/>
<reference evidence="2" key="2">
    <citation type="submission" date="2020-08" db="EMBL/GenBank/DDBJ databases">
        <title>Plant Genome Project.</title>
        <authorList>
            <person name="Zhang R.-G."/>
        </authorList>
    </citation>
    <scope>NUCLEOTIDE SEQUENCE</scope>
    <source>
        <strain evidence="2">Huo1</strain>
        <tissue evidence="2">Leaf</tissue>
    </source>
</reference>
<reference evidence="2" key="1">
    <citation type="submission" date="2018-01" db="EMBL/GenBank/DDBJ databases">
        <authorList>
            <person name="Mao J.F."/>
        </authorList>
    </citation>
    <scope>NUCLEOTIDE SEQUENCE</scope>
    <source>
        <strain evidence="2">Huo1</strain>
        <tissue evidence="2">Leaf</tissue>
    </source>
</reference>
<protein>
    <recommendedName>
        <fullName evidence="1">Gfo/Idh/MocA-like oxidoreductase N-terminal domain-containing protein</fullName>
    </recommendedName>
</protein>
<comment type="caution">
    <text evidence="2">The sequence shown here is derived from an EMBL/GenBank/DDBJ whole genome shotgun (WGS) entry which is preliminary data.</text>
</comment>
<feature type="domain" description="Gfo/Idh/MocA-like oxidoreductase N-terminal" evidence="1">
    <location>
        <begin position="28"/>
        <end position="83"/>
    </location>
</feature>
<evidence type="ECO:0000313" key="2">
    <source>
        <dbReference type="EMBL" id="KAG6399814.1"/>
    </source>
</evidence>
<name>A0A8X8WS88_SALSN</name>
<dbReference type="EMBL" id="PNBA02000015">
    <property type="protein sequence ID" value="KAG6399814.1"/>
    <property type="molecule type" value="Genomic_DNA"/>
</dbReference>
<evidence type="ECO:0000313" key="3">
    <source>
        <dbReference type="Proteomes" id="UP000298416"/>
    </source>
</evidence>